<evidence type="ECO:0000256" key="6">
    <source>
        <dbReference type="ARBA" id="ARBA00023163"/>
    </source>
</evidence>
<keyword evidence="4 9" id="KW-0805">Transcription regulation</keyword>
<dbReference type="PANTHER" id="PTHR13224">
    <property type="entry name" value="THYROID HORMONE RECEPTOR-ASSOCIATED PROTEIN-RELATED"/>
    <property type="match status" value="1"/>
</dbReference>
<evidence type="ECO:0000313" key="12">
    <source>
        <dbReference type="Proteomes" id="UP001162162"/>
    </source>
</evidence>
<dbReference type="PANTHER" id="PTHR13224:SF6">
    <property type="entry name" value="MEDIATOR OF RNA POLYMERASE II TRANSCRIPTION SUBUNIT 16"/>
    <property type="match status" value="1"/>
</dbReference>
<dbReference type="Gene3D" id="2.130.10.10">
    <property type="entry name" value="YVTN repeat-like/Quinoprotein amine dehydrogenase"/>
    <property type="match status" value="1"/>
</dbReference>
<comment type="subcellular location">
    <subcellularLocation>
        <location evidence="1 9">Nucleus</location>
    </subcellularLocation>
</comment>
<dbReference type="Proteomes" id="UP001162162">
    <property type="component" value="Unassembled WGS sequence"/>
</dbReference>
<proteinExistence type="inferred from homology"/>
<comment type="caution">
    <text evidence="11">The sequence shown here is derived from an EMBL/GenBank/DDBJ whole genome shotgun (WGS) entry which is preliminary data.</text>
</comment>
<keyword evidence="12" id="KW-1185">Reference proteome</keyword>
<reference evidence="11" key="1">
    <citation type="journal article" date="2023" name="Insect Mol. Biol.">
        <title>Genome sequencing provides insights into the evolution of gene families encoding plant cell wall-degrading enzymes in longhorned beetles.</title>
        <authorList>
            <person name="Shin N.R."/>
            <person name="Okamura Y."/>
            <person name="Kirsch R."/>
            <person name="Pauchet Y."/>
        </authorList>
    </citation>
    <scope>NUCLEOTIDE SEQUENCE</scope>
    <source>
        <strain evidence="11">AMC_N1</strain>
    </source>
</reference>
<dbReference type="InterPro" id="IPR048338">
    <property type="entry name" value="Mediator_Med16"/>
</dbReference>
<organism evidence="11 12">
    <name type="scientific">Aromia moschata</name>
    <dbReference type="NCBI Taxonomy" id="1265417"/>
    <lineage>
        <taxon>Eukaryota</taxon>
        <taxon>Metazoa</taxon>
        <taxon>Ecdysozoa</taxon>
        <taxon>Arthropoda</taxon>
        <taxon>Hexapoda</taxon>
        <taxon>Insecta</taxon>
        <taxon>Pterygota</taxon>
        <taxon>Neoptera</taxon>
        <taxon>Endopterygota</taxon>
        <taxon>Coleoptera</taxon>
        <taxon>Polyphaga</taxon>
        <taxon>Cucujiformia</taxon>
        <taxon>Chrysomeloidea</taxon>
        <taxon>Cerambycidae</taxon>
        <taxon>Cerambycinae</taxon>
        <taxon>Callichromatini</taxon>
        <taxon>Aromia</taxon>
    </lineage>
</organism>
<dbReference type="SUPFAM" id="SSF50978">
    <property type="entry name" value="WD40 repeat-like"/>
    <property type="match status" value="1"/>
</dbReference>
<dbReference type="InterPro" id="IPR021665">
    <property type="entry name" value="Mediator_Med16_N"/>
</dbReference>
<evidence type="ECO:0000256" key="7">
    <source>
        <dbReference type="ARBA" id="ARBA00023242"/>
    </source>
</evidence>
<evidence type="ECO:0000256" key="1">
    <source>
        <dbReference type="ARBA" id="ARBA00004123"/>
    </source>
</evidence>
<evidence type="ECO:0000256" key="5">
    <source>
        <dbReference type="ARBA" id="ARBA00023159"/>
    </source>
</evidence>
<dbReference type="InterPro" id="IPR015943">
    <property type="entry name" value="WD40/YVTN_repeat-like_dom_sf"/>
</dbReference>
<evidence type="ECO:0000259" key="10">
    <source>
        <dbReference type="Pfam" id="PF11635"/>
    </source>
</evidence>
<comment type="function">
    <text evidence="9">Component of the Mediator complex, a coactivator involved in the regulated transcription of nearly all RNA polymerase II-dependent genes. Mediator functions as a bridge to convey information from gene-specific regulatory proteins to the basal RNA polymerase II transcription machinery. Mediator is recruited to promoters by direct interactions with regulatory proteins and serves as a scaffold for the assembly of a functional preinitiation complex with RNA polymerase II and the general transcription factors.</text>
</comment>
<evidence type="ECO:0000313" key="11">
    <source>
        <dbReference type="EMBL" id="KAJ8963199.1"/>
    </source>
</evidence>
<comment type="subunit">
    <text evidence="9">Component of the Mediator complex.</text>
</comment>
<dbReference type="GO" id="GO:0016592">
    <property type="term" value="C:mediator complex"/>
    <property type="evidence" value="ECO:0007669"/>
    <property type="project" value="InterPro"/>
</dbReference>
<keyword evidence="5 9" id="KW-0010">Activator</keyword>
<evidence type="ECO:0000256" key="3">
    <source>
        <dbReference type="ARBA" id="ARBA00019614"/>
    </source>
</evidence>
<dbReference type="AlphaFoldDB" id="A0AAV8ZIN3"/>
<name>A0AAV8ZIN3_9CUCU</name>
<feature type="domain" description="Mediator complex subunit Med16 N-terminal" evidence="10">
    <location>
        <begin position="127"/>
        <end position="299"/>
    </location>
</feature>
<accession>A0AAV8ZIN3</accession>
<evidence type="ECO:0000256" key="9">
    <source>
        <dbReference type="RuleBase" id="RU364149"/>
    </source>
</evidence>
<evidence type="ECO:0000256" key="2">
    <source>
        <dbReference type="ARBA" id="ARBA00006543"/>
    </source>
</evidence>
<sequence>MDHIFTISKKPSKTITVYKQNIFNKLEKSILCSISSTNVVAFSTESNIEETNSLFWSSNVYVADLNSPWQVHKVLCNSSPVTVLQWDFTGELLLIADENGCVRIYHTKDYILNDWALVLQTMLQGEHICLNSEKKDSSSYIEKFQHVKFACSVKQFGGRPASGALLLTTTGMLAAILLPQYTSQTPMLMATESLGPTRIYVKTADICYGKNGHFLLAVSSGDPLMPVQCYKVSVKKIEEKCVITSQSLLSFFLFEAPKEALMDQLAKEKNCTVSHIKWIMREDADSLVVTASSEKNELSSGVGAQGKSIACPQIVGTSQTSEIKVMELKGKRILKFMCEECQSGLMQVPKLLQAIDELKSEIQAMKLNSSPTLSTHEEEIFTEITDYSSINNDLQNMNWIAHDTDERWRKFITNISNTIERRIPITTVGSNDHPWINTSIKHEINKKRNLWHLYQRTKLHEDYQKYRQCSNNVTMKIRNAKTQYENGLIDSGSSKRFFKYVKKSLDSRVSKLVLRDSNNTPIQDPLIVANMFADYFSASFTSEPLDNLPELPDNTRNTNSIEHIAITEDLCQ</sequence>
<comment type="similarity">
    <text evidence="2 9">Belongs to the Mediator complex subunit 16 family.</text>
</comment>
<gene>
    <name evidence="9" type="primary">MED16</name>
    <name evidence="11" type="ORF">NQ318_018665</name>
</gene>
<keyword evidence="7 9" id="KW-0539">Nucleus</keyword>
<dbReference type="InterPro" id="IPR036322">
    <property type="entry name" value="WD40_repeat_dom_sf"/>
</dbReference>
<dbReference type="GO" id="GO:0045893">
    <property type="term" value="P:positive regulation of DNA-templated transcription"/>
    <property type="evidence" value="ECO:0007669"/>
    <property type="project" value="TreeGrafter"/>
</dbReference>
<keyword evidence="6 9" id="KW-0804">Transcription</keyword>
<dbReference type="Pfam" id="PF11635">
    <property type="entry name" value="Med16_N"/>
    <property type="match status" value="1"/>
</dbReference>
<evidence type="ECO:0000256" key="8">
    <source>
        <dbReference type="ARBA" id="ARBA00032015"/>
    </source>
</evidence>
<protein>
    <recommendedName>
        <fullName evidence="3 9">Mediator of RNA polymerase II transcription subunit 16</fullName>
    </recommendedName>
    <alternativeName>
        <fullName evidence="8 9">Mediator complex subunit 16</fullName>
    </alternativeName>
</protein>
<evidence type="ECO:0000256" key="4">
    <source>
        <dbReference type="ARBA" id="ARBA00023015"/>
    </source>
</evidence>
<dbReference type="EMBL" id="JAPWTK010000001">
    <property type="protein sequence ID" value="KAJ8963199.1"/>
    <property type="molecule type" value="Genomic_DNA"/>
</dbReference>